<reference evidence="1" key="2">
    <citation type="journal article" date="2015" name="Fish Shellfish Immunol.">
        <title>Early steps in the European eel (Anguilla anguilla)-Vibrio vulnificus interaction in the gills: Role of the RtxA13 toxin.</title>
        <authorList>
            <person name="Callol A."/>
            <person name="Pajuelo D."/>
            <person name="Ebbesson L."/>
            <person name="Teles M."/>
            <person name="MacKenzie S."/>
            <person name="Amaro C."/>
        </authorList>
    </citation>
    <scope>NUCLEOTIDE SEQUENCE</scope>
</reference>
<name>A0A0E9X6G4_ANGAN</name>
<dbReference type="EMBL" id="GBXM01010526">
    <property type="protein sequence ID" value="JAH98051.1"/>
    <property type="molecule type" value="Transcribed_RNA"/>
</dbReference>
<dbReference type="AlphaFoldDB" id="A0A0E9X6G4"/>
<accession>A0A0E9X6G4</accession>
<organism evidence="1">
    <name type="scientific">Anguilla anguilla</name>
    <name type="common">European freshwater eel</name>
    <name type="synonym">Muraena anguilla</name>
    <dbReference type="NCBI Taxonomy" id="7936"/>
    <lineage>
        <taxon>Eukaryota</taxon>
        <taxon>Metazoa</taxon>
        <taxon>Chordata</taxon>
        <taxon>Craniata</taxon>
        <taxon>Vertebrata</taxon>
        <taxon>Euteleostomi</taxon>
        <taxon>Actinopterygii</taxon>
        <taxon>Neopterygii</taxon>
        <taxon>Teleostei</taxon>
        <taxon>Anguilliformes</taxon>
        <taxon>Anguillidae</taxon>
        <taxon>Anguilla</taxon>
    </lineage>
</organism>
<proteinExistence type="predicted"/>
<protein>
    <submittedName>
        <fullName evidence="1">Uncharacterized protein</fullName>
    </submittedName>
</protein>
<sequence length="61" mass="7213">MGLGCKYSQEAMLPPCTQTHSQQSKTTKKTFWFYFHYIPKYSFITANRIFICLFSKEYTGN</sequence>
<reference evidence="1" key="1">
    <citation type="submission" date="2014-11" db="EMBL/GenBank/DDBJ databases">
        <authorList>
            <person name="Amaro Gonzalez C."/>
        </authorList>
    </citation>
    <scope>NUCLEOTIDE SEQUENCE</scope>
</reference>
<evidence type="ECO:0000313" key="1">
    <source>
        <dbReference type="EMBL" id="JAH98051.1"/>
    </source>
</evidence>